<dbReference type="Pfam" id="PF00561">
    <property type="entry name" value="Abhydrolase_1"/>
    <property type="match status" value="1"/>
</dbReference>
<name>A0AAP0LN62_9ROSI</name>
<evidence type="ECO:0000313" key="2">
    <source>
        <dbReference type="EMBL" id="KAK9177042.1"/>
    </source>
</evidence>
<dbReference type="InterPro" id="IPR029058">
    <property type="entry name" value="AB_hydrolase_fold"/>
</dbReference>
<evidence type="ECO:0000313" key="3">
    <source>
        <dbReference type="Proteomes" id="UP001428341"/>
    </source>
</evidence>
<keyword evidence="3" id="KW-1185">Reference proteome</keyword>
<accession>A0AAP0LN62</accession>
<dbReference type="PANTHER" id="PTHR43139:SF22">
    <property type="entry name" value="AB HYDROLASE-1 DOMAIN-CONTAINING PROTEIN"/>
    <property type="match status" value="1"/>
</dbReference>
<dbReference type="SUPFAM" id="SSF53474">
    <property type="entry name" value="alpha/beta-Hydrolases"/>
    <property type="match status" value="1"/>
</dbReference>
<dbReference type="InterPro" id="IPR000073">
    <property type="entry name" value="AB_hydrolase_1"/>
</dbReference>
<proteinExistence type="predicted"/>
<dbReference type="EMBL" id="JBCGBO010000025">
    <property type="protein sequence ID" value="KAK9177042.1"/>
    <property type="molecule type" value="Genomic_DNA"/>
</dbReference>
<dbReference type="AlphaFoldDB" id="A0AAP0LN62"/>
<comment type="caution">
    <text evidence="2">The sequence shown here is derived from an EMBL/GenBank/DDBJ whole genome shotgun (WGS) entry which is preliminary data.</text>
</comment>
<organism evidence="2 3">
    <name type="scientific">Citrus x changshan-huyou</name>
    <dbReference type="NCBI Taxonomy" id="2935761"/>
    <lineage>
        <taxon>Eukaryota</taxon>
        <taxon>Viridiplantae</taxon>
        <taxon>Streptophyta</taxon>
        <taxon>Embryophyta</taxon>
        <taxon>Tracheophyta</taxon>
        <taxon>Spermatophyta</taxon>
        <taxon>Magnoliopsida</taxon>
        <taxon>eudicotyledons</taxon>
        <taxon>Gunneridae</taxon>
        <taxon>Pentapetalae</taxon>
        <taxon>rosids</taxon>
        <taxon>malvids</taxon>
        <taxon>Sapindales</taxon>
        <taxon>Rutaceae</taxon>
        <taxon>Aurantioideae</taxon>
        <taxon>Citrus</taxon>
    </lineage>
</organism>
<sequence>MVNIITIYKLLLHGLLKLVGMTQRTIEIEPGTILNIWVPKKTTKKHAVVLLHPFGFDGILTWQFQVLALAKTYEVYVPDFLFFGGSVTDGPDRTASFQAECMAKGLRKLGVEKCTLVGVSYGGMVGFKMAEMYPDLVESMVVTCSVMGLTESVTNAALERIGYESWVDFLLPKTADALKVQLDIACYKLPTLPAFVYKHILEALSDHRKERIELLQALVISDKEFSIPHFSQKIHLLWGENDKIFDMQVARNLKEQVGQNATMESIEKAGHLVNLERPFVYNRQLKTILASLKLQRLDFDREGAQSNLLRNYRFHKSGFSIGQIDAE</sequence>
<gene>
    <name evidence="2" type="ORF">WN944_029061</name>
</gene>
<feature type="domain" description="AB hydrolase-1" evidence="1">
    <location>
        <begin position="49"/>
        <end position="149"/>
    </location>
</feature>
<dbReference type="Gene3D" id="3.40.50.1820">
    <property type="entry name" value="alpha/beta hydrolase"/>
    <property type="match status" value="1"/>
</dbReference>
<dbReference type="Proteomes" id="UP001428341">
    <property type="component" value="Unassembled WGS sequence"/>
</dbReference>
<dbReference type="PANTHER" id="PTHR43139">
    <property type="entry name" value="SI:DKEY-122A22.2"/>
    <property type="match status" value="1"/>
</dbReference>
<evidence type="ECO:0000259" key="1">
    <source>
        <dbReference type="Pfam" id="PF00561"/>
    </source>
</evidence>
<dbReference type="PRINTS" id="PR00111">
    <property type="entry name" value="ABHYDROLASE"/>
</dbReference>
<protein>
    <recommendedName>
        <fullName evidence="1">AB hydrolase-1 domain-containing protein</fullName>
    </recommendedName>
</protein>
<dbReference type="InterPro" id="IPR052370">
    <property type="entry name" value="Meta-cleavage_hydrolase"/>
</dbReference>
<reference evidence="2 3" key="1">
    <citation type="submission" date="2024-05" db="EMBL/GenBank/DDBJ databases">
        <title>Haplotype-resolved chromosome-level genome assembly of Huyou (Citrus changshanensis).</title>
        <authorList>
            <person name="Miao C."/>
            <person name="Chen W."/>
            <person name="Wu Y."/>
            <person name="Wang L."/>
            <person name="Zhao S."/>
            <person name="Grierson D."/>
            <person name="Xu C."/>
            <person name="Chen K."/>
        </authorList>
    </citation>
    <scope>NUCLEOTIDE SEQUENCE [LARGE SCALE GENOMIC DNA]</scope>
    <source>
        <strain evidence="2">01-14</strain>
        <tissue evidence="2">Leaf</tissue>
    </source>
</reference>